<proteinExistence type="predicted"/>
<protein>
    <submittedName>
        <fullName evidence="4">Ankyrin-like protein</fullName>
    </submittedName>
</protein>
<evidence type="ECO:0000256" key="3">
    <source>
        <dbReference type="PROSITE-ProRule" id="PRU00023"/>
    </source>
</evidence>
<dbReference type="Proteomes" id="UP000202998">
    <property type="component" value="Segment"/>
</dbReference>
<dbReference type="PANTHER" id="PTHR24126">
    <property type="entry name" value="ANKYRIN REPEAT, PH AND SEC7 DOMAIN CONTAINING PROTEIN SECG-RELATED"/>
    <property type="match status" value="1"/>
</dbReference>
<dbReference type="OrthoDB" id="7220at10239"/>
<dbReference type="InterPro" id="IPR036770">
    <property type="entry name" value="Ankyrin_rpt-contain_sf"/>
</dbReference>
<dbReference type="Pfam" id="PF12796">
    <property type="entry name" value="Ank_2"/>
    <property type="match status" value="3"/>
</dbReference>
<accession>A0A1Z3GCY6</accession>
<dbReference type="Gene3D" id="1.25.40.20">
    <property type="entry name" value="Ankyrin repeat-containing domain"/>
    <property type="match status" value="3"/>
</dbReference>
<feature type="repeat" description="ANK" evidence="3">
    <location>
        <begin position="45"/>
        <end position="81"/>
    </location>
</feature>
<evidence type="ECO:0000313" key="5">
    <source>
        <dbReference type="Proteomes" id="UP000202998"/>
    </source>
</evidence>
<dbReference type="PANTHER" id="PTHR24126:SF14">
    <property type="entry name" value="ANK_REP_REGION DOMAIN-CONTAINING PROTEIN"/>
    <property type="match status" value="1"/>
</dbReference>
<dbReference type="SUPFAM" id="SSF48403">
    <property type="entry name" value="Ankyrin repeat"/>
    <property type="match status" value="1"/>
</dbReference>
<keyword evidence="1" id="KW-0677">Repeat</keyword>
<keyword evidence="2 3" id="KW-0040">ANK repeat</keyword>
<dbReference type="EMBL" id="KY382358">
    <property type="protein sequence ID" value="ASC55623.1"/>
    <property type="molecule type" value="Genomic_DNA"/>
</dbReference>
<feature type="repeat" description="ANK" evidence="3">
    <location>
        <begin position="157"/>
        <end position="191"/>
    </location>
</feature>
<dbReference type="InterPro" id="IPR002110">
    <property type="entry name" value="Ankyrin_rpt"/>
</dbReference>
<reference evidence="4 5" key="1">
    <citation type="journal article" date="2017" name="Sci. Rep.">
        <title>Recovery of the first full-length genome sequence of a parapoxvirus directly from a clinical sample.</title>
        <authorList>
            <person name="Gunther T."/>
            <person name="Haas L."/>
            <person name="Alawi M."/>
            <person name="Wohlsein P."/>
            <person name="Marks J."/>
            <person name="Grundhoff A."/>
            <person name="Becher P."/>
            <person name="Fischer N."/>
        </authorList>
    </citation>
    <scope>NUCLEOTIDE SEQUENCE [LARGE SCALE GENOMIC DNA]</scope>
    <source>
        <strain evidence="4">AFK76s1</strain>
    </source>
</reference>
<organism evidence="4 5">
    <name type="scientific">Seal parapoxvirus</name>
    <dbReference type="NCBI Taxonomy" id="187984"/>
    <lineage>
        <taxon>Viruses</taxon>
        <taxon>Varidnaviria</taxon>
        <taxon>Bamfordvirae</taxon>
        <taxon>Nucleocytoviricota</taxon>
        <taxon>Pokkesviricetes</taxon>
        <taxon>Chitovirales</taxon>
        <taxon>Poxviridae</taxon>
        <taxon>Chordopoxvirinae</taxon>
        <taxon>Parapoxvirus</taxon>
        <taxon>Parapoxvirus sealpox</taxon>
        <taxon>Grey sealpox virus</taxon>
    </lineage>
</organism>
<dbReference type="PROSITE" id="PS50088">
    <property type="entry name" value="ANK_REPEAT"/>
    <property type="match status" value="4"/>
</dbReference>
<name>A0A1Z3GCY6_9POXV</name>
<keyword evidence="5" id="KW-1185">Reference proteome</keyword>
<evidence type="ECO:0000313" key="4">
    <source>
        <dbReference type="EMBL" id="ASC55623.1"/>
    </source>
</evidence>
<sequence length="521" mass="56002">MPPRAAPPPREDALFRYLDASPRVDAGAVRALARAGADVNFRGEYGRTPLHLCVRLARHARCAEVLAALLEVGADVNAKDVCGFTPLHSFVQFDFVQTRVVETMLAWGADVRAEGGVVFHDSVLSSFLASCGAEGHEADVVRALVAAGADVNESDAYGMTPLHVYARGGSVREDVLQVLIACGADVRAVDRYGVTPLAALLWSTSVTERLFELMLRAGADPLAVDADGRTLLHHHASFPRARERIVRALVGMGCDPRAPDLGGNTVLHYLATYGRCGRSMLEFLLRAGVDLDARNHRSQTALFRAAVFNPSACRRLLQAGADPFAVSDSGFCAAAEIMRRDNVRAAAALLERRPPLDALLRALAAATRWGYLVPRPEAPLMCVHSLVLRGAGGRVLADPALGEYAPVVARAAREVAQLREVRCHRDASLLDVLRSSERSRALRIHSSFLDRALDFAVYGRALFGKVCGMRLRAAAAARVAELLCPCALPPELVSAVLSFLSYEELLAAEAALRRPEGGGRA</sequence>
<dbReference type="SMART" id="SM00248">
    <property type="entry name" value="ANK"/>
    <property type="match status" value="9"/>
</dbReference>
<gene>
    <name evidence="4" type="ORF">SePPVgORF002</name>
</gene>
<feature type="repeat" description="ANK" evidence="3">
    <location>
        <begin position="262"/>
        <end position="296"/>
    </location>
</feature>
<feature type="repeat" description="ANK" evidence="3">
    <location>
        <begin position="82"/>
        <end position="116"/>
    </location>
</feature>
<dbReference type="PROSITE" id="PS50297">
    <property type="entry name" value="ANK_REP_REGION"/>
    <property type="match status" value="3"/>
</dbReference>
<evidence type="ECO:0000256" key="2">
    <source>
        <dbReference type="ARBA" id="ARBA00023043"/>
    </source>
</evidence>
<evidence type="ECO:0000256" key="1">
    <source>
        <dbReference type="ARBA" id="ARBA00022737"/>
    </source>
</evidence>